<accession>A0A5E4G2I5</accession>
<gene>
    <name evidence="1" type="ORF">ALMOND_2B017646</name>
</gene>
<dbReference type="AlphaFoldDB" id="A0A5E4G2I5"/>
<dbReference type="GO" id="GO:0003723">
    <property type="term" value="F:RNA binding"/>
    <property type="evidence" value="ECO:0007669"/>
    <property type="project" value="InterPro"/>
</dbReference>
<dbReference type="GO" id="GO:0000175">
    <property type="term" value="F:3'-5'-RNA exonuclease activity"/>
    <property type="evidence" value="ECO:0007669"/>
    <property type="project" value="TreeGrafter"/>
</dbReference>
<dbReference type="GO" id="GO:0009570">
    <property type="term" value="C:chloroplast stroma"/>
    <property type="evidence" value="ECO:0007669"/>
    <property type="project" value="TreeGrafter"/>
</dbReference>
<reference evidence="2" key="1">
    <citation type="journal article" date="2020" name="Plant J.">
        <title>Transposons played a major role in the diversification between the closely related almond and peach genomes: results from the almond genome sequence.</title>
        <authorList>
            <person name="Alioto T."/>
            <person name="Alexiou K.G."/>
            <person name="Bardil A."/>
            <person name="Barteri F."/>
            <person name="Castanera R."/>
            <person name="Cruz F."/>
            <person name="Dhingra A."/>
            <person name="Duval H."/>
            <person name="Fernandez I Marti A."/>
            <person name="Frias L."/>
            <person name="Galan B."/>
            <person name="Garcia J.L."/>
            <person name="Howad W."/>
            <person name="Gomez-Garrido J."/>
            <person name="Gut M."/>
            <person name="Julca I."/>
            <person name="Morata J."/>
            <person name="Puigdomenech P."/>
            <person name="Ribeca P."/>
            <person name="Rubio Cabetas M.J."/>
            <person name="Vlasova A."/>
            <person name="Wirthensohn M."/>
            <person name="Garcia-Mas J."/>
            <person name="Gabaldon T."/>
            <person name="Casacuberta J.M."/>
            <person name="Arus P."/>
        </authorList>
    </citation>
    <scope>NUCLEOTIDE SEQUENCE [LARGE SCALE GENOMIC DNA]</scope>
    <source>
        <strain evidence="2">cv. Texas</strain>
    </source>
</reference>
<dbReference type="Gene3D" id="3.30.230.70">
    <property type="entry name" value="GHMP Kinase, N-terminal domain"/>
    <property type="match status" value="1"/>
</dbReference>
<dbReference type="GO" id="GO:0000965">
    <property type="term" value="P:mitochondrial RNA 3'-end processing"/>
    <property type="evidence" value="ECO:0007669"/>
    <property type="project" value="TreeGrafter"/>
</dbReference>
<dbReference type="SUPFAM" id="SSF54211">
    <property type="entry name" value="Ribosomal protein S5 domain 2-like"/>
    <property type="match status" value="1"/>
</dbReference>
<dbReference type="PANTHER" id="PTHR11252">
    <property type="entry name" value="POLYRIBONUCLEOTIDE NUCLEOTIDYLTRANSFERASE"/>
    <property type="match status" value="1"/>
</dbReference>
<evidence type="ECO:0000313" key="2">
    <source>
        <dbReference type="Proteomes" id="UP000327085"/>
    </source>
</evidence>
<sequence length="146" mass="16174">MANRANPLLNNLPHFLTWRALGFRTICSGRMGFSSQSLRQLDPESPVAGTKVLETFKEEFEIGDRLITLESGKIARFANGAVVLGMEETKVLSTVAAAKGDAVRDFLPLTGPISEFECHKEYQPWSLNSPKRVNLQCHGTLVLNEK</sequence>
<dbReference type="InterPro" id="IPR020568">
    <property type="entry name" value="Ribosomal_Su5_D2-typ_SF"/>
</dbReference>
<dbReference type="Proteomes" id="UP000327085">
    <property type="component" value="Chromosome 6"/>
</dbReference>
<dbReference type="GO" id="GO:0005739">
    <property type="term" value="C:mitochondrion"/>
    <property type="evidence" value="ECO:0007669"/>
    <property type="project" value="TreeGrafter"/>
</dbReference>
<keyword evidence="1" id="KW-0808">Transferase</keyword>
<name>A0A5E4G2I5_PRUDU</name>
<dbReference type="InParanoid" id="A0A5E4G2I5"/>
<dbReference type="Gramene" id="VVA33880">
    <property type="protein sequence ID" value="VVA33880"/>
    <property type="gene ID" value="Prudul26B017646"/>
</dbReference>
<dbReference type="GO" id="GO:0000958">
    <property type="term" value="P:mitochondrial mRNA catabolic process"/>
    <property type="evidence" value="ECO:0007669"/>
    <property type="project" value="TreeGrafter"/>
</dbReference>
<evidence type="ECO:0000313" key="1">
    <source>
        <dbReference type="EMBL" id="VVA33880.1"/>
    </source>
</evidence>
<dbReference type="GO" id="GO:0004654">
    <property type="term" value="F:polyribonucleotide nucleotidyltransferase activity"/>
    <property type="evidence" value="ECO:0007669"/>
    <property type="project" value="InterPro"/>
</dbReference>
<dbReference type="InterPro" id="IPR027408">
    <property type="entry name" value="PNPase/RNase_PH_dom_sf"/>
</dbReference>
<proteinExistence type="predicted"/>
<organism evidence="1 2">
    <name type="scientific">Prunus dulcis</name>
    <name type="common">Almond</name>
    <name type="synonym">Amygdalus dulcis</name>
    <dbReference type="NCBI Taxonomy" id="3755"/>
    <lineage>
        <taxon>Eukaryota</taxon>
        <taxon>Viridiplantae</taxon>
        <taxon>Streptophyta</taxon>
        <taxon>Embryophyta</taxon>
        <taxon>Tracheophyta</taxon>
        <taxon>Spermatophyta</taxon>
        <taxon>Magnoliopsida</taxon>
        <taxon>eudicotyledons</taxon>
        <taxon>Gunneridae</taxon>
        <taxon>Pentapetalae</taxon>
        <taxon>rosids</taxon>
        <taxon>fabids</taxon>
        <taxon>Rosales</taxon>
        <taxon>Rosaceae</taxon>
        <taxon>Amygdaloideae</taxon>
        <taxon>Amygdaleae</taxon>
        <taxon>Prunus</taxon>
    </lineage>
</organism>
<dbReference type="InterPro" id="IPR012162">
    <property type="entry name" value="PNPase"/>
</dbReference>
<dbReference type="PANTHER" id="PTHR11252:SF16">
    <property type="entry name" value="POLYRIBONUCLEOTIDE NUCLEOTIDYLTRANSFERASE 2, MITOCHONDRIAL"/>
    <property type="match status" value="1"/>
</dbReference>
<dbReference type="GO" id="GO:0005829">
    <property type="term" value="C:cytosol"/>
    <property type="evidence" value="ECO:0007669"/>
    <property type="project" value="TreeGrafter"/>
</dbReference>
<dbReference type="EMBL" id="CABIKO010000307">
    <property type="protein sequence ID" value="VVA33880.1"/>
    <property type="molecule type" value="Genomic_DNA"/>
</dbReference>
<protein>
    <submittedName>
        <fullName evidence="1">PREDICTED: polyribonucleotide nucleotidyltransferase</fullName>
    </submittedName>
</protein>